<dbReference type="GeneID" id="2872933"/>
<proteinExistence type="predicted"/>
<evidence type="ECO:0000313" key="2">
    <source>
        <dbReference type="EMBL" id="CBF76000.1"/>
    </source>
</evidence>
<feature type="region of interest" description="Disordered" evidence="1">
    <location>
        <begin position="1"/>
        <end position="137"/>
    </location>
</feature>
<keyword evidence="3" id="KW-1185">Reference proteome</keyword>
<organism evidence="2 3">
    <name type="scientific">Emericella nidulans (strain FGSC A4 / ATCC 38163 / CBS 112.46 / NRRL 194 / M139)</name>
    <name type="common">Aspergillus nidulans</name>
    <dbReference type="NCBI Taxonomy" id="227321"/>
    <lineage>
        <taxon>Eukaryota</taxon>
        <taxon>Fungi</taxon>
        <taxon>Dikarya</taxon>
        <taxon>Ascomycota</taxon>
        <taxon>Pezizomycotina</taxon>
        <taxon>Eurotiomycetes</taxon>
        <taxon>Eurotiomycetidae</taxon>
        <taxon>Eurotiales</taxon>
        <taxon>Aspergillaceae</taxon>
        <taxon>Aspergillus</taxon>
        <taxon>Aspergillus subgen. Nidulantes</taxon>
    </lineage>
</organism>
<dbReference type="Proteomes" id="UP000000560">
    <property type="component" value="Chromosome II"/>
</dbReference>
<sequence length="137" mass="14471">MTMTISALPLRRTAGLLSRTRLAGTPLRFASTKKAQSTKEADPAFSSNAKNPVSSSGASQSINLSRGKEARSSDTADTRSVQSPISSQDGPTSEQHAGEEQTSADAMIKNDPSEPAEKKRANVEAAGRRKLGPEDDQ</sequence>
<evidence type="ECO:0000313" key="3">
    <source>
        <dbReference type="Proteomes" id="UP000000560"/>
    </source>
</evidence>
<dbReference type="HOGENOM" id="CLU_154720_0_0_1"/>
<reference evidence="3" key="2">
    <citation type="journal article" date="2009" name="Fungal Genet. Biol.">
        <title>The 2008 update of the Aspergillus nidulans genome annotation: a community effort.</title>
        <authorList>
            <person name="Wortman J.R."/>
            <person name="Gilsenan J.M."/>
            <person name="Joardar V."/>
            <person name="Deegan J."/>
            <person name="Clutterbuck J."/>
            <person name="Andersen M.R."/>
            <person name="Archer D."/>
            <person name="Bencina M."/>
            <person name="Braus G."/>
            <person name="Coutinho P."/>
            <person name="von Dohren H."/>
            <person name="Doonan J."/>
            <person name="Driessen A.J."/>
            <person name="Durek P."/>
            <person name="Espeso E."/>
            <person name="Fekete E."/>
            <person name="Flipphi M."/>
            <person name="Estrada C.G."/>
            <person name="Geysens S."/>
            <person name="Goldman G."/>
            <person name="de Groot P.W."/>
            <person name="Hansen K."/>
            <person name="Harris S.D."/>
            <person name="Heinekamp T."/>
            <person name="Helmstaedt K."/>
            <person name="Henrissat B."/>
            <person name="Hofmann G."/>
            <person name="Homan T."/>
            <person name="Horio T."/>
            <person name="Horiuchi H."/>
            <person name="James S."/>
            <person name="Jones M."/>
            <person name="Karaffa L."/>
            <person name="Karanyi Z."/>
            <person name="Kato M."/>
            <person name="Keller N."/>
            <person name="Kelly D.E."/>
            <person name="Kiel J.A."/>
            <person name="Kim J.M."/>
            <person name="van der Klei I.J."/>
            <person name="Klis F.M."/>
            <person name="Kovalchuk A."/>
            <person name="Krasevec N."/>
            <person name="Kubicek C.P."/>
            <person name="Liu B."/>
            <person name="Maccabe A."/>
            <person name="Meyer V."/>
            <person name="Mirabito P."/>
            <person name="Miskei M."/>
            <person name="Mos M."/>
            <person name="Mullins J."/>
            <person name="Nelson D.R."/>
            <person name="Nielsen J."/>
            <person name="Oakley B.R."/>
            <person name="Osmani S.A."/>
            <person name="Pakula T."/>
            <person name="Paszewski A."/>
            <person name="Paulsen I."/>
            <person name="Pilsyk S."/>
            <person name="Pocsi I."/>
            <person name="Punt P.J."/>
            <person name="Ram A.F."/>
            <person name="Ren Q."/>
            <person name="Robellet X."/>
            <person name="Robson G."/>
            <person name="Seiboth B."/>
            <person name="van Solingen P."/>
            <person name="Specht T."/>
            <person name="Sun J."/>
            <person name="Taheri-Talesh N."/>
            <person name="Takeshita N."/>
            <person name="Ussery D."/>
            <person name="vanKuyk P.A."/>
            <person name="Visser H."/>
            <person name="van de Vondervoort P.J."/>
            <person name="de Vries R.P."/>
            <person name="Walton J."/>
            <person name="Xiang X."/>
            <person name="Xiong Y."/>
            <person name="Zeng A.P."/>
            <person name="Brandt B.W."/>
            <person name="Cornell M.J."/>
            <person name="van den Hondel C.A."/>
            <person name="Visser J."/>
            <person name="Oliver S.G."/>
            <person name="Turner G."/>
        </authorList>
    </citation>
    <scope>GENOME REANNOTATION</scope>
    <source>
        <strain evidence="3">FGSC A4 / ATCC 38163 / CBS 112.46 / NRRL 194 / M139</strain>
    </source>
</reference>
<feature type="compositionally biased region" description="Basic and acidic residues" evidence="1">
    <location>
        <begin position="66"/>
        <end position="77"/>
    </location>
</feature>
<dbReference type="KEGG" id="ani:ANIA_03512"/>
<name>C8V527_EMENI</name>
<dbReference type="EMBL" id="BN001302">
    <property type="protein sequence ID" value="CBF76000.1"/>
    <property type="molecule type" value="Genomic_DNA"/>
</dbReference>
<dbReference type="OrthoDB" id="4765225at2759"/>
<gene>
    <name evidence="2" type="ORF">ANIA_03512</name>
</gene>
<dbReference type="eggNOG" id="ENOG502SXD9">
    <property type="taxonomic scope" value="Eukaryota"/>
</dbReference>
<reference evidence="3" key="1">
    <citation type="journal article" date="2005" name="Nature">
        <title>Sequencing of Aspergillus nidulans and comparative analysis with A. fumigatus and A. oryzae.</title>
        <authorList>
            <person name="Galagan J.E."/>
            <person name="Calvo S.E."/>
            <person name="Cuomo C."/>
            <person name="Ma L.J."/>
            <person name="Wortman J.R."/>
            <person name="Batzoglou S."/>
            <person name="Lee S.I."/>
            <person name="Basturkmen M."/>
            <person name="Spevak C.C."/>
            <person name="Clutterbuck J."/>
            <person name="Kapitonov V."/>
            <person name="Jurka J."/>
            <person name="Scazzocchio C."/>
            <person name="Farman M."/>
            <person name="Butler J."/>
            <person name="Purcell S."/>
            <person name="Harris S."/>
            <person name="Braus G.H."/>
            <person name="Draht O."/>
            <person name="Busch S."/>
            <person name="D'Enfert C."/>
            <person name="Bouchier C."/>
            <person name="Goldman G.H."/>
            <person name="Bell-Pedersen D."/>
            <person name="Griffiths-Jones S."/>
            <person name="Doonan J.H."/>
            <person name="Yu J."/>
            <person name="Vienken K."/>
            <person name="Pain A."/>
            <person name="Freitag M."/>
            <person name="Selker E.U."/>
            <person name="Archer D.B."/>
            <person name="Penalva M.A."/>
            <person name="Oakley B.R."/>
            <person name="Momany M."/>
            <person name="Tanaka T."/>
            <person name="Kumagai T."/>
            <person name="Asai K."/>
            <person name="Machida M."/>
            <person name="Nierman W.C."/>
            <person name="Denning D.W."/>
            <person name="Caddick M."/>
            <person name="Hynes M."/>
            <person name="Paoletti M."/>
            <person name="Fischer R."/>
            <person name="Miller B."/>
            <person name="Dyer P."/>
            <person name="Sachs M.S."/>
            <person name="Osmani S.A."/>
            <person name="Birren B.W."/>
        </authorList>
    </citation>
    <scope>NUCLEOTIDE SEQUENCE [LARGE SCALE GENOMIC DNA]</scope>
    <source>
        <strain evidence="3">FGSC A4 / ATCC 38163 / CBS 112.46 / NRRL 194 / M139</strain>
    </source>
</reference>
<dbReference type="AlphaFoldDB" id="C8V527"/>
<accession>C8V527</accession>
<evidence type="ECO:0000256" key="1">
    <source>
        <dbReference type="SAM" id="MobiDB-lite"/>
    </source>
</evidence>
<feature type="compositionally biased region" description="Polar residues" evidence="1">
    <location>
        <begin position="78"/>
        <end position="104"/>
    </location>
</feature>
<feature type="compositionally biased region" description="Basic and acidic residues" evidence="1">
    <location>
        <begin position="111"/>
        <end position="122"/>
    </location>
</feature>
<dbReference type="STRING" id="227321.C8V527"/>
<dbReference type="VEuPathDB" id="FungiDB:AN3512"/>
<dbReference type="OMA" id="EYGQNKP"/>
<feature type="compositionally biased region" description="Polar residues" evidence="1">
    <location>
        <begin position="45"/>
        <end position="64"/>
    </location>
</feature>
<dbReference type="InParanoid" id="C8V527"/>
<dbReference type="RefSeq" id="XP_661116.2">
    <property type="nucleotide sequence ID" value="XM_656024.2"/>
</dbReference>
<protein>
    <submittedName>
        <fullName evidence="2">Uncharacterized protein</fullName>
    </submittedName>
</protein>